<protein>
    <submittedName>
        <fullName evidence="5">Transcriptional regulator</fullName>
    </submittedName>
</protein>
<evidence type="ECO:0000313" key="5">
    <source>
        <dbReference type="EMBL" id="AFZ66346.1"/>
    </source>
</evidence>
<feature type="domain" description="HTH lacI-type" evidence="4">
    <location>
        <begin position="6"/>
        <end position="60"/>
    </location>
</feature>
<dbReference type="STRING" id="937777.Deipe_0769"/>
<organism evidence="5 6">
    <name type="scientific">Deinococcus peraridilitoris (strain DSM 19664 / LMG 22246 / CIP 109416 / KR-200)</name>
    <dbReference type="NCBI Taxonomy" id="937777"/>
    <lineage>
        <taxon>Bacteria</taxon>
        <taxon>Thermotogati</taxon>
        <taxon>Deinococcota</taxon>
        <taxon>Deinococci</taxon>
        <taxon>Deinococcales</taxon>
        <taxon>Deinococcaceae</taxon>
        <taxon>Deinococcus</taxon>
    </lineage>
</organism>
<keyword evidence="2" id="KW-0238">DNA-binding</keyword>
<dbReference type="InterPro" id="IPR000843">
    <property type="entry name" value="HTH_LacI"/>
</dbReference>
<dbReference type="CDD" id="cd01574">
    <property type="entry name" value="PBP1_LacI"/>
    <property type="match status" value="1"/>
</dbReference>
<gene>
    <name evidence="5" type="ordered locus">Deipe_0769</name>
</gene>
<dbReference type="Proteomes" id="UP000010467">
    <property type="component" value="Chromosome"/>
</dbReference>
<evidence type="ECO:0000259" key="4">
    <source>
        <dbReference type="PROSITE" id="PS50932"/>
    </source>
</evidence>
<dbReference type="PANTHER" id="PTHR30146">
    <property type="entry name" value="LACI-RELATED TRANSCRIPTIONAL REPRESSOR"/>
    <property type="match status" value="1"/>
</dbReference>
<keyword evidence="6" id="KW-1185">Reference proteome</keyword>
<evidence type="ECO:0000256" key="1">
    <source>
        <dbReference type="ARBA" id="ARBA00023015"/>
    </source>
</evidence>
<dbReference type="SUPFAM" id="SSF53822">
    <property type="entry name" value="Periplasmic binding protein-like I"/>
    <property type="match status" value="1"/>
</dbReference>
<dbReference type="PROSITE" id="PS00356">
    <property type="entry name" value="HTH_LACI_1"/>
    <property type="match status" value="1"/>
</dbReference>
<keyword evidence="3" id="KW-0804">Transcription</keyword>
<evidence type="ECO:0000256" key="3">
    <source>
        <dbReference type="ARBA" id="ARBA00023163"/>
    </source>
</evidence>
<dbReference type="HOGENOM" id="CLU_037628_6_1_0"/>
<dbReference type="GO" id="GO:0003700">
    <property type="term" value="F:DNA-binding transcription factor activity"/>
    <property type="evidence" value="ECO:0007669"/>
    <property type="project" value="TreeGrafter"/>
</dbReference>
<dbReference type="SMART" id="SM00354">
    <property type="entry name" value="HTH_LACI"/>
    <property type="match status" value="1"/>
</dbReference>
<dbReference type="GO" id="GO:0000976">
    <property type="term" value="F:transcription cis-regulatory region binding"/>
    <property type="evidence" value="ECO:0007669"/>
    <property type="project" value="TreeGrafter"/>
</dbReference>
<dbReference type="InterPro" id="IPR028082">
    <property type="entry name" value="Peripla_BP_I"/>
</dbReference>
<dbReference type="Pfam" id="PF00356">
    <property type="entry name" value="LacI"/>
    <property type="match status" value="1"/>
</dbReference>
<dbReference type="InterPro" id="IPR010982">
    <property type="entry name" value="Lambda_DNA-bd_dom_sf"/>
</dbReference>
<dbReference type="InterPro" id="IPR046335">
    <property type="entry name" value="LacI/GalR-like_sensor"/>
</dbReference>
<keyword evidence="1" id="KW-0805">Transcription regulation</keyword>
<dbReference type="RefSeq" id="WP_015234656.1">
    <property type="nucleotide sequence ID" value="NC_019793.1"/>
</dbReference>
<name>K9ZXM6_DEIPD</name>
<dbReference type="AlphaFoldDB" id="K9ZXM6"/>
<dbReference type="Pfam" id="PF13377">
    <property type="entry name" value="Peripla_BP_3"/>
    <property type="match status" value="1"/>
</dbReference>
<reference evidence="6" key="1">
    <citation type="submission" date="2012-03" db="EMBL/GenBank/DDBJ databases">
        <title>Complete sequence of chromosome of Deinococcus peraridilitoris DSM 19664.</title>
        <authorList>
            <person name="Lucas S."/>
            <person name="Copeland A."/>
            <person name="Lapidus A."/>
            <person name="Glavina del Rio T."/>
            <person name="Dalin E."/>
            <person name="Tice H."/>
            <person name="Bruce D."/>
            <person name="Goodwin L."/>
            <person name="Pitluck S."/>
            <person name="Peters L."/>
            <person name="Mikhailova N."/>
            <person name="Lu M."/>
            <person name="Kyrpides N."/>
            <person name="Mavromatis K."/>
            <person name="Ivanova N."/>
            <person name="Brettin T."/>
            <person name="Detter J.C."/>
            <person name="Han C."/>
            <person name="Larimer F."/>
            <person name="Land M."/>
            <person name="Hauser L."/>
            <person name="Markowitz V."/>
            <person name="Cheng J.-F."/>
            <person name="Hugenholtz P."/>
            <person name="Woyke T."/>
            <person name="Wu D."/>
            <person name="Pukall R."/>
            <person name="Steenblock K."/>
            <person name="Brambilla E."/>
            <person name="Klenk H.-P."/>
            <person name="Eisen J.A."/>
        </authorList>
    </citation>
    <scope>NUCLEOTIDE SEQUENCE [LARGE SCALE GENOMIC DNA]</scope>
    <source>
        <strain evidence="6">DSM 19664 / LMG 22246 / CIP 109416 / KR-200</strain>
    </source>
</reference>
<dbReference type="PANTHER" id="PTHR30146:SF109">
    <property type="entry name" value="HTH-TYPE TRANSCRIPTIONAL REGULATOR GALS"/>
    <property type="match status" value="1"/>
</dbReference>
<evidence type="ECO:0000313" key="6">
    <source>
        <dbReference type="Proteomes" id="UP000010467"/>
    </source>
</evidence>
<dbReference type="EMBL" id="CP003382">
    <property type="protein sequence ID" value="AFZ66346.1"/>
    <property type="molecule type" value="Genomic_DNA"/>
</dbReference>
<dbReference type="eggNOG" id="COG1609">
    <property type="taxonomic scope" value="Bacteria"/>
</dbReference>
<dbReference type="PATRIC" id="fig|937777.3.peg.774"/>
<dbReference type="SUPFAM" id="SSF47413">
    <property type="entry name" value="lambda repressor-like DNA-binding domains"/>
    <property type="match status" value="1"/>
</dbReference>
<dbReference type="Gene3D" id="1.10.260.40">
    <property type="entry name" value="lambda repressor-like DNA-binding domains"/>
    <property type="match status" value="1"/>
</dbReference>
<accession>K9ZXM6</accession>
<evidence type="ECO:0000256" key="2">
    <source>
        <dbReference type="ARBA" id="ARBA00023125"/>
    </source>
</evidence>
<proteinExistence type="predicted"/>
<dbReference type="Gene3D" id="3.40.50.2300">
    <property type="match status" value="2"/>
</dbReference>
<dbReference type="PROSITE" id="PS50932">
    <property type="entry name" value="HTH_LACI_2"/>
    <property type="match status" value="1"/>
</dbReference>
<dbReference type="KEGG" id="dpd:Deipe_0769"/>
<dbReference type="OrthoDB" id="9785825at2"/>
<sequence>MSATRAKITDVAARAGVSHQTVSRVMNEHPNVASSTREKVLRVIRELDYQPNRAARSLSSQRSATIGVVSFGLSFYGPAQMLANIEQAARARGYSIAFASAPELNEREIERAIAELRKHFVDGILLIVPMQGLEIGRVREFCRGVPFALIDTPAVSAAPGASIDQLEGGRLGAEHLLTLGHQRIAWISGPRRWHDARLRAEGWQATFADAGLTPVAAMEGDWTPASGFALTQELLASRVSFTGLLVGNDQMALGALWALHERGVSVPGQVSVVGFDDIPESRFFHPPLTTIRQDFAALGVESLTALLEVIEAPTADSRSPRVLKPQLIVRASTTALSGTDRPDR</sequence>
<dbReference type="CDD" id="cd01392">
    <property type="entry name" value="HTH_LacI"/>
    <property type="match status" value="1"/>
</dbReference>